<accession>A0AAN9AGS6</accession>
<evidence type="ECO:0008006" key="3">
    <source>
        <dbReference type="Google" id="ProtNLM"/>
    </source>
</evidence>
<dbReference type="Proteomes" id="UP001381693">
    <property type="component" value="Unassembled WGS sequence"/>
</dbReference>
<dbReference type="Gene3D" id="2.10.25.10">
    <property type="entry name" value="Laminin"/>
    <property type="match status" value="1"/>
</dbReference>
<protein>
    <recommendedName>
        <fullName evidence="3">EGF-like domain-containing protein</fullName>
    </recommendedName>
</protein>
<dbReference type="SUPFAM" id="SSF57196">
    <property type="entry name" value="EGF/Laminin"/>
    <property type="match status" value="1"/>
</dbReference>
<sequence length="162" mass="17632">MMVVTTSLLSPAVSSKKKNAKATPGSRTQDSLGYSSELYKCGIGLCENNAICEHLCFNLHDGTFECDCQRGYTLEPDGYSCTTLLYRNVALAPGSPILQVGLDRTDTLDTINFFLCDSNMELSLKYAEAVKDTVMTSICILTSIASLCLMSTPIEQESNRTS</sequence>
<name>A0AAN9AGS6_HALRR</name>
<dbReference type="AlphaFoldDB" id="A0AAN9AGS6"/>
<proteinExistence type="predicted"/>
<evidence type="ECO:0000313" key="1">
    <source>
        <dbReference type="EMBL" id="KAK7086586.1"/>
    </source>
</evidence>
<reference evidence="1 2" key="1">
    <citation type="submission" date="2023-11" db="EMBL/GenBank/DDBJ databases">
        <title>Halocaridina rubra genome assembly.</title>
        <authorList>
            <person name="Smith C."/>
        </authorList>
    </citation>
    <scope>NUCLEOTIDE SEQUENCE [LARGE SCALE GENOMIC DNA]</scope>
    <source>
        <strain evidence="1">EP-1</strain>
        <tissue evidence="1">Whole</tissue>
    </source>
</reference>
<evidence type="ECO:0000313" key="2">
    <source>
        <dbReference type="Proteomes" id="UP001381693"/>
    </source>
</evidence>
<keyword evidence="2" id="KW-1185">Reference proteome</keyword>
<organism evidence="1 2">
    <name type="scientific">Halocaridina rubra</name>
    <name type="common">Hawaiian red shrimp</name>
    <dbReference type="NCBI Taxonomy" id="373956"/>
    <lineage>
        <taxon>Eukaryota</taxon>
        <taxon>Metazoa</taxon>
        <taxon>Ecdysozoa</taxon>
        <taxon>Arthropoda</taxon>
        <taxon>Crustacea</taxon>
        <taxon>Multicrustacea</taxon>
        <taxon>Malacostraca</taxon>
        <taxon>Eumalacostraca</taxon>
        <taxon>Eucarida</taxon>
        <taxon>Decapoda</taxon>
        <taxon>Pleocyemata</taxon>
        <taxon>Caridea</taxon>
        <taxon>Atyoidea</taxon>
        <taxon>Atyidae</taxon>
        <taxon>Halocaridina</taxon>
    </lineage>
</organism>
<dbReference type="EMBL" id="JAXCGZ010000142">
    <property type="protein sequence ID" value="KAK7086586.1"/>
    <property type="molecule type" value="Genomic_DNA"/>
</dbReference>
<comment type="caution">
    <text evidence="1">The sequence shown here is derived from an EMBL/GenBank/DDBJ whole genome shotgun (WGS) entry which is preliminary data.</text>
</comment>
<gene>
    <name evidence="1" type="ORF">SK128_027746</name>
</gene>